<dbReference type="EMBL" id="AP006585">
    <property type="protein sequence ID" value="BAD02103.1"/>
    <property type="molecule type" value="Genomic_DNA"/>
</dbReference>
<evidence type="ECO:0000313" key="1">
    <source>
        <dbReference type="EMBL" id="BAD02103.1"/>
    </source>
</evidence>
<geneLocation type="plasmid" evidence="1 2">
    <name>pSYSX</name>
</geneLocation>
<dbReference type="InParanoid" id="Q6YRV8"/>
<dbReference type="AlphaFoldDB" id="Q6YRV8"/>
<dbReference type="KEGG" id="syn:ssr6046"/>
<evidence type="ECO:0000313" key="2">
    <source>
        <dbReference type="Proteomes" id="UP000001425"/>
    </source>
</evidence>
<gene>
    <name evidence="1" type="ordered locus">ssr6046</name>
</gene>
<sequence length="67" mass="7464">MESRRLSIRVPDPLLNQLESYLDQQGLTVTEGVLAAIASYVGDNDRLPLVERVSRIEKRLAILEGKG</sequence>
<keyword evidence="1" id="KW-0614">Plasmid</keyword>
<accession>Q6YRV8</accession>
<reference evidence="1 2" key="1">
    <citation type="journal article" date="2003" name="DNA Res.">
        <title>Structural analysis of four large plasmids harboring in a unicellular cyanobacterium, Synechocystis sp. PCC 6803.</title>
        <authorList>
            <person name="Kaneko T."/>
            <person name="Nakamura Y."/>
            <person name="Sasamoto S."/>
            <person name="Watanabe A."/>
            <person name="Kohara M."/>
            <person name="Matsumoto M."/>
            <person name="Shimpo S."/>
            <person name="Yamada M."/>
            <person name="Tabata S."/>
        </authorList>
    </citation>
    <scope>NUCLEOTIDE SEQUENCE [LARGE SCALE GENOMIC DNA]</scope>
    <source>
        <strain evidence="2">ATCC 27184 / PCC 6803 / Kazusa</strain>
    </source>
</reference>
<name>Q6YRV8_SYNY3</name>
<protein>
    <submittedName>
        <fullName evidence="1">Ssr6046 protein</fullName>
    </submittedName>
</protein>
<organism evidence="1 2">
    <name type="scientific">Synechocystis sp. (strain ATCC 27184 / PCC 6803 / Kazusa)</name>
    <dbReference type="NCBI Taxonomy" id="1111708"/>
    <lineage>
        <taxon>Bacteria</taxon>
        <taxon>Bacillati</taxon>
        <taxon>Cyanobacteriota</taxon>
        <taxon>Cyanophyceae</taxon>
        <taxon>Synechococcales</taxon>
        <taxon>Merismopediaceae</taxon>
        <taxon>Synechocystis</taxon>
    </lineage>
</organism>
<dbReference type="Proteomes" id="UP000001425">
    <property type="component" value="Plasmid pSYSX"/>
</dbReference>
<dbReference type="EnsemblBacteria" id="BAD02103">
    <property type="protein sequence ID" value="BAD02103"/>
    <property type="gene ID" value="BAD02103"/>
</dbReference>
<proteinExistence type="predicted"/>
<keyword evidence="2" id="KW-1185">Reference proteome</keyword>